<organism evidence="2 3">
    <name type="scientific">Candidatus Entotheonella gemina</name>
    <dbReference type="NCBI Taxonomy" id="1429439"/>
    <lineage>
        <taxon>Bacteria</taxon>
        <taxon>Pseudomonadati</taxon>
        <taxon>Nitrospinota/Tectimicrobiota group</taxon>
        <taxon>Candidatus Tectimicrobiota</taxon>
        <taxon>Candidatus Entotheonellia</taxon>
        <taxon>Candidatus Entotheonellales</taxon>
        <taxon>Candidatus Entotheonellaceae</taxon>
        <taxon>Candidatus Entotheonella</taxon>
    </lineage>
</organism>
<sequence length="287" mass="32191">MQRLNSVFISHSHPDSGLAAVFKEILEEVFAPSCTVLFSSDKTPGGGIEGGTNWLTWIHQRVTSSDETLLLLTPHSIQKTWPMWEAGAVSGVALAREQSPSSSESPQDQAVTSLPRSVIPLTFQLSPKNMQGPFQTLQMFNGNNEEDLKKLLGDLLKRYHQSGDNSVVVNALLEKYVPQLNSKLSEALRDTPHIVTEDVIQEWLRRLDDLRDQGRASEVRYYHRWISLMFDGHLVRNNLKSDLGTSVSTSVWVICTAPQDNIKRQLNSTSSPKNWHRWISLCCIGLG</sequence>
<dbReference type="Pfam" id="PF13676">
    <property type="entry name" value="TIR_2"/>
    <property type="match status" value="1"/>
</dbReference>
<reference evidence="2 3" key="1">
    <citation type="journal article" date="2014" name="Nature">
        <title>An environmental bacterial taxon with a large and distinct metabolic repertoire.</title>
        <authorList>
            <person name="Wilson M.C."/>
            <person name="Mori T."/>
            <person name="Ruckert C."/>
            <person name="Uria A.R."/>
            <person name="Helf M.J."/>
            <person name="Takada K."/>
            <person name="Gernert C."/>
            <person name="Steffens U.A."/>
            <person name="Heycke N."/>
            <person name="Schmitt S."/>
            <person name="Rinke C."/>
            <person name="Helfrich E.J."/>
            <person name="Brachmann A.O."/>
            <person name="Gurgui C."/>
            <person name="Wakimoto T."/>
            <person name="Kracht M."/>
            <person name="Crusemann M."/>
            <person name="Hentschel U."/>
            <person name="Abe I."/>
            <person name="Matsunaga S."/>
            <person name="Kalinowski J."/>
            <person name="Takeyama H."/>
            <person name="Piel J."/>
        </authorList>
    </citation>
    <scope>NUCLEOTIDE SEQUENCE [LARGE SCALE GENOMIC DNA]</scope>
    <source>
        <strain evidence="3">TSY2</strain>
    </source>
</reference>
<dbReference type="HOGENOM" id="CLU_968696_0_0_7"/>
<name>W4LC39_9BACT</name>
<feature type="domain" description="TIR" evidence="1">
    <location>
        <begin position="7"/>
        <end position="90"/>
    </location>
</feature>
<dbReference type="EMBL" id="AZHX01002391">
    <property type="protein sequence ID" value="ETW94876.1"/>
    <property type="molecule type" value="Genomic_DNA"/>
</dbReference>
<accession>W4LC39</accession>
<evidence type="ECO:0000313" key="3">
    <source>
        <dbReference type="Proteomes" id="UP000019140"/>
    </source>
</evidence>
<dbReference type="AlphaFoldDB" id="W4LC39"/>
<evidence type="ECO:0000259" key="1">
    <source>
        <dbReference type="Pfam" id="PF13676"/>
    </source>
</evidence>
<keyword evidence="3" id="KW-1185">Reference proteome</keyword>
<dbReference type="Gene3D" id="3.40.50.10140">
    <property type="entry name" value="Toll/interleukin-1 receptor homology (TIR) domain"/>
    <property type="match status" value="1"/>
</dbReference>
<gene>
    <name evidence="2" type="ORF">ETSY2_48990</name>
</gene>
<dbReference type="InterPro" id="IPR035897">
    <property type="entry name" value="Toll_tir_struct_dom_sf"/>
</dbReference>
<dbReference type="Proteomes" id="UP000019140">
    <property type="component" value="Unassembled WGS sequence"/>
</dbReference>
<protein>
    <recommendedName>
        <fullName evidence="1">TIR domain-containing protein</fullName>
    </recommendedName>
</protein>
<dbReference type="InterPro" id="IPR000157">
    <property type="entry name" value="TIR_dom"/>
</dbReference>
<dbReference type="SUPFAM" id="SSF52200">
    <property type="entry name" value="Toll/Interleukin receptor TIR domain"/>
    <property type="match status" value="1"/>
</dbReference>
<proteinExistence type="predicted"/>
<evidence type="ECO:0000313" key="2">
    <source>
        <dbReference type="EMBL" id="ETW94876.1"/>
    </source>
</evidence>
<dbReference type="GO" id="GO:0007165">
    <property type="term" value="P:signal transduction"/>
    <property type="evidence" value="ECO:0007669"/>
    <property type="project" value="InterPro"/>
</dbReference>
<comment type="caution">
    <text evidence="2">The sequence shown here is derived from an EMBL/GenBank/DDBJ whole genome shotgun (WGS) entry which is preliminary data.</text>
</comment>